<dbReference type="Proteomes" id="UP000326903">
    <property type="component" value="Unassembled WGS sequence"/>
</dbReference>
<dbReference type="PANTHER" id="PTHR30441">
    <property type="entry name" value="DUF748 DOMAIN-CONTAINING PROTEIN"/>
    <property type="match status" value="1"/>
</dbReference>
<keyword evidence="1" id="KW-0812">Transmembrane</keyword>
<dbReference type="EMBL" id="VYQF01000001">
    <property type="protein sequence ID" value="KAA9041832.1"/>
    <property type="molecule type" value="Genomic_DNA"/>
</dbReference>
<accession>A0A5J5IQG7</accession>
<dbReference type="InterPro" id="IPR052894">
    <property type="entry name" value="AsmA-related"/>
</dbReference>
<feature type="transmembrane region" description="Helical" evidence="1">
    <location>
        <begin position="12"/>
        <end position="32"/>
    </location>
</feature>
<evidence type="ECO:0008006" key="4">
    <source>
        <dbReference type="Google" id="ProtNLM"/>
    </source>
</evidence>
<dbReference type="AlphaFoldDB" id="A0A5J5IQG7"/>
<dbReference type="GO" id="GO:0090313">
    <property type="term" value="P:regulation of protein targeting to membrane"/>
    <property type="evidence" value="ECO:0007669"/>
    <property type="project" value="TreeGrafter"/>
</dbReference>
<reference evidence="2 3" key="1">
    <citation type="submission" date="2019-09" db="EMBL/GenBank/DDBJ databases">
        <title>Draft genome sequence of Ginsengibacter sp. BR5-29.</title>
        <authorList>
            <person name="Im W.-T."/>
        </authorList>
    </citation>
    <scope>NUCLEOTIDE SEQUENCE [LARGE SCALE GENOMIC DNA]</scope>
    <source>
        <strain evidence="2 3">BR5-29</strain>
    </source>
</reference>
<evidence type="ECO:0000313" key="3">
    <source>
        <dbReference type="Proteomes" id="UP000326903"/>
    </source>
</evidence>
<dbReference type="RefSeq" id="WP_150413961.1">
    <property type="nucleotide sequence ID" value="NZ_VYQF01000001.1"/>
</dbReference>
<proteinExistence type="predicted"/>
<dbReference type="PANTHER" id="PTHR30441:SF4">
    <property type="entry name" value="PROTEIN ASMA"/>
    <property type="match status" value="1"/>
</dbReference>
<evidence type="ECO:0000256" key="1">
    <source>
        <dbReference type="SAM" id="Phobius"/>
    </source>
</evidence>
<keyword evidence="1" id="KW-1133">Transmembrane helix</keyword>
<gene>
    <name evidence="2" type="ORF">FW778_07395</name>
</gene>
<evidence type="ECO:0000313" key="2">
    <source>
        <dbReference type="EMBL" id="KAA9041832.1"/>
    </source>
</evidence>
<comment type="caution">
    <text evidence="2">The sequence shown here is derived from an EMBL/GenBank/DDBJ whole genome shotgun (WGS) entry which is preliminary data.</text>
</comment>
<keyword evidence="1" id="KW-0472">Membrane</keyword>
<sequence length="819" mass="91704">MTKFLKYTLRAFVTLLGTLFLLYIIVFVYVSINKKSIIKDVTEEIGKKINGNVSIGDVELSFVRTFPKISVLLHKVLVTDTMFAQHHHPFFKAEEVFAQISVIKLIKKESAVNGIRVEQASIYLFTDTSGYTNAYLLKPKTKPAGVNETKNAQQKVQLKLIELKDVRITIDDRLKEKLYEGVVNNLKVKLDDEDDALFFSAKANIVVNTLAFKLSNGSFIKNKKLEGNFDFRLNKKLQQLQFDSIDIKLAGQPFNITGRFDLVKPDPQFSLRVHTRQIFYDFGRSLLTAKIDTALAIVSLDKKLDADANISGSLNGGDPLIVVNWSVNHSKLTTPFLDFDDASFVGYYTDEVVEGEPRRDPNSKINISNFSAIWNDLPVSSNNIEILNLYKPQLTCDLTSNFSLGKLNELIASNSIQFQAGNGSIDVTYKGPLEKNNNINSFLNGIVSFKNGDVLYGPRNVELKNVNGRLEFKNSDVLIKDLQCEVLNNKIIMNGEAKNLLTLINTQPNKAIIDWNIYSPSLNLASFVYLLKTGKKVTHNSSNTTGNKLNRVSANIDDVLDKGLLRVNLKTPHLVYKKFEAGNVNANVTLLQNSYEINNVSMDHAGGRIGLSGSLITDKDNYHQAKLNASLDNVDVNKIFTAFNNFGQNGIEAQNLEGKLTASVNAVLALDDEGKAYPNSLSSNIFFSLKNGGLNNFEPVKKIQSFIFKKRDFDNIRFAELKDSLEIKDQEIKINKMEIQSNVLSMYVQGVYSMKGNTDMSIQIPLSNLKKRNADYDPHNEGLDQKAGPSLYIRGRPGADGSIQFKPELLHIFRKSKNK</sequence>
<dbReference type="GO" id="GO:0005886">
    <property type="term" value="C:plasma membrane"/>
    <property type="evidence" value="ECO:0007669"/>
    <property type="project" value="TreeGrafter"/>
</dbReference>
<protein>
    <recommendedName>
        <fullName evidence="4">AsmA family protein</fullName>
    </recommendedName>
</protein>
<keyword evidence="3" id="KW-1185">Reference proteome</keyword>
<name>A0A5J5IQG7_9BACT</name>
<organism evidence="2 3">
    <name type="scientific">Ginsengibacter hankyongi</name>
    <dbReference type="NCBI Taxonomy" id="2607284"/>
    <lineage>
        <taxon>Bacteria</taxon>
        <taxon>Pseudomonadati</taxon>
        <taxon>Bacteroidota</taxon>
        <taxon>Chitinophagia</taxon>
        <taxon>Chitinophagales</taxon>
        <taxon>Chitinophagaceae</taxon>
        <taxon>Ginsengibacter</taxon>
    </lineage>
</organism>